<dbReference type="GO" id="GO:0005930">
    <property type="term" value="C:axoneme"/>
    <property type="evidence" value="ECO:0007669"/>
    <property type="project" value="UniProtKB-SubCell"/>
</dbReference>
<evidence type="ECO:0000313" key="2">
    <source>
        <dbReference type="EMBL" id="KAK3253046.1"/>
    </source>
</evidence>
<evidence type="ECO:0000256" key="1">
    <source>
        <dbReference type="ARBA" id="ARBA00004430"/>
    </source>
</evidence>
<dbReference type="Proteomes" id="UP001190700">
    <property type="component" value="Unassembled WGS sequence"/>
</dbReference>
<comment type="subcellular location">
    <subcellularLocation>
        <location evidence="1">Cytoplasm</location>
        <location evidence="1">Cytoskeleton</location>
        <location evidence="1">Cilium axoneme</location>
    </subcellularLocation>
</comment>
<gene>
    <name evidence="2" type="ORF">CYMTET_37686</name>
</gene>
<evidence type="ECO:0000313" key="3">
    <source>
        <dbReference type="Proteomes" id="UP001190700"/>
    </source>
</evidence>
<comment type="caution">
    <text evidence="2">The sequence shown here is derived from an EMBL/GenBank/DDBJ whole genome shotgun (WGS) entry which is preliminary data.</text>
</comment>
<dbReference type="InterPro" id="IPR032675">
    <property type="entry name" value="LRR_dom_sf"/>
</dbReference>
<dbReference type="AlphaFoldDB" id="A0AAE0CDK2"/>
<keyword evidence="3" id="KW-1185">Reference proteome</keyword>
<proteinExistence type="predicted"/>
<accession>A0AAE0CDK2</accession>
<reference evidence="2 3" key="1">
    <citation type="journal article" date="2015" name="Genome Biol. Evol.">
        <title>Comparative Genomics of a Bacterivorous Green Alga Reveals Evolutionary Causalities and Consequences of Phago-Mixotrophic Mode of Nutrition.</title>
        <authorList>
            <person name="Burns J.A."/>
            <person name="Paasch A."/>
            <person name="Narechania A."/>
            <person name="Kim E."/>
        </authorList>
    </citation>
    <scope>NUCLEOTIDE SEQUENCE [LARGE SCALE GENOMIC DNA]</scope>
    <source>
        <strain evidence="2 3">PLY_AMNH</strain>
    </source>
</reference>
<name>A0AAE0CDK2_9CHLO</name>
<dbReference type="SUPFAM" id="SSF52047">
    <property type="entry name" value="RNI-like"/>
    <property type="match status" value="1"/>
</dbReference>
<dbReference type="EMBL" id="LGRX02025026">
    <property type="protein sequence ID" value="KAK3253046.1"/>
    <property type="molecule type" value="Genomic_DNA"/>
</dbReference>
<organism evidence="2 3">
    <name type="scientific">Cymbomonas tetramitiformis</name>
    <dbReference type="NCBI Taxonomy" id="36881"/>
    <lineage>
        <taxon>Eukaryota</taxon>
        <taxon>Viridiplantae</taxon>
        <taxon>Chlorophyta</taxon>
        <taxon>Pyramimonadophyceae</taxon>
        <taxon>Pyramimonadales</taxon>
        <taxon>Pyramimonadaceae</taxon>
        <taxon>Cymbomonas</taxon>
    </lineage>
</organism>
<protein>
    <submittedName>
        <fullName evidence="2">Uncharacterized protein</fullName>
    </submittedName>
</protein>
<dbReference type="Gene3D" id="3.80.10.10">
    <property type="entry name" value="Ribonuclease Inhibitor"/>
    <property type="match status" value="1"/>
</dbReference>
<sequence length="339" mass="38216">MTDSGDDTSNKEVAEPVPEGNGLLNAELREYVVSLLGNDRYDLCKEVARLQLVFHDGSPYLTPLIAECLLKNQCNSRWTALFANVNRPLIAVLNRCADLDRPIFDYTLKLYNGDFDNERLDSTIRAIGMVNGIKFDRFYREEGGNKDLIGELTVSPKVTEHMLRLSVEFADTNIDYERDDQILNLGKFKTLQHLELHGEEVMRVNFKFLLSAAFKATLKRLVVSQLSFHEDDLSQLTGSCPNLTGGGFEGFDPTNRLSSLDLSRNSEFAEDSVQYLATFTGLRFLNLANCSKVTGENFKHFGISYIPLEYLDLSGTSLTRPEYDSLLTQFPNLNVLHVS</sequence>